<sequence length="414" mass="43241">MLTGCGGGDSTADGPQKITLWHNSADPPALLKLYADYEKESGNTIELVKIPSAGFEDTTLTKWASGARPDVLEYHPTVTNLLALNPKGTLRDLSGEDYVGRSGDLYKTAATVDGKTYGAILGFPQIFGVFYNKTVFAKAGVQVPTSFDALKAACGRIKSGAPGVTPIAESGGSQWPPQILPSIYMGDANAGNAYGIALRSNKAHLDDPGSPFVAAMAAYQGLQKDGCFNGDLVTATVERSVKQLVQGKAAMTALHSDMLPAIVAAAGGDAAKVDKTIGFFPLAAKNPAVTYIPSPIGSYYLPKTGNAGREKAALDFIRFATGKGYGPYIQESKAFPVISGTPDPKGVSALQQSFKTAYDKGPSNIAYAADVPGVGGVIVQLAKLMVGETTPQKMAEQTQKQINQAAKAAKLPGW</sequence>
<accession>H0E1D2</accession>
<evidence type="ECO:0000313" key="1">
    <source>
        <dbReference type="EMBL" id="EHN12571.1"/>
    </source>
</evidence>
<gene>
    <name evidence="1" type="ORF">PAI11_05940</name>
</gene>
<dbReference type="PANTHER" id="PTHR43649">
    <property type="entry name" value="ARABINOSE-BINDING PROTEIN-RELATED"/>
    <property type="match status" value="1"/>
</dbReference>
<dbReference type="Pfam" id="PF13416">
    <property type="entry name" value="SBP_bac_8"/>
    <property type="match status" value="1"/>
</dbReference>
<comment type="caution">
    <text evidence="1">The sequence shown here is derived from an EMBL/GenBank/DDBJ whole genome shotgun (WGS) entry which is preliminary data.</text>
</comment>
<dbReference type="AlphaFoldDB" id="H0E1D2"/>
<reference evidence="1 2" key="1">
    <citation type="journal article" date="2013" name="Biodegradation">
        <title>Quantitative proteomic analysis of ibuprofen-degrading Patulibacter sp. strain I11.</title>
        <authorList>
            <person name="Almeida B."/>
            <person name="Kjeldal H."/>
            <person name="Lolas I."/>
            <person name="Knudsen A.D."/>
            <person name="Carvalho G."/>
            <person name="Nielsen K.L."/>
            <person name="Barreto Crespo M.T."/>
            <person name="Stensballe A."/>
            <person name="Nielsen J.L."/>
        </authorList>
    </citation>
    <scope>NUCLEOTIDE SEQUENCE [LARGE SCALE GENOMIC DNA]</scope>
    <source>
        <strain evidence="1 2">I11</strain>
    </source>
</reference>
<evidence type="ECO:0000313" key="2">
    <source>
        <dbReference type="Proteomes" id="UP000005143"/>
    </source>
</evidence>
<dbReference type="Proteomes" id="UP000005143">
    <property type="component" value="Unassembled WGS sequence"/>
</dbReference>
<dbReference type="EMBL" id="AGUD01000019">
    <property type="protein sequence ID" value="EHN12571.1"/>
    <property type="molecule type" value="Genomic_DNA"/>
</dbReference>
<name>H0E1D2_9ACTN</name>
<proteinExistence type="predicted"/>
<dbReference type="InterPro" id="IPR050490">
    <property type="entry name" value="Bact_solute-bd_prot1"/>
</dbReference>
<dbReference type="PANTHER" id="PTHR43649:SF12">
    <property type="entry name" value="DIACETYLCHITOBIOSE BINDING PROTEIN DASA"/>
    <property type="match status" value="1"/>
</dbReference>
<keyword evidence="2" id="KW-1185">Reference proteome</keyword>
<dbReference type="InterPro" id="IPR006059">
    <property type="entry name" value="SBP"/>
</dbReference>
<dbReference type="SUPFAM" id="SSF53850">
    <property type="entry name" value="Periplasmic binding protein-like II"/>
    <property type="match status" value="1"/>
</dbReference>
<dbReference type="Gene3D" id="3.40.190.10">
    <property type="entry name" value="Periplasmic binding protein-like II"/>
    <property type="match status" value="2"/>
</dbReference>
<organism evidence="1 2">
    <name type="scientific">Patulibacter medicamentivorans</name>
    <dbReference type="NCBI Taxonomy" id="1097667"/>
    <lineage>
        <taxon>Bacteria</taxon>
        <taxon>Bacillati</taxon>
        <taxon>Actinomycetota</taxon>
        <taxon>Thermoleophilia</taxon>
        <taxon>Solirubrobacterales</taxon>
        <taxon>Patulibacteraceae</taxon>
        <taxon>Patulibacter</taxon>
    </lineage>
</organism>
<protein>
    <submittedName>
        <fullName evidence="1">Uncharacterized protein</fullName>
    </submittedName>
</protein>